<evidence type="ECO:0000313" key="3">
    <source>
        <dbReference type="EMBL" id="KAF0738673.1"/>
    </source>
</evidence>
<sequence>MADKGSSDDTAIAAKSRSQPSTDLPAKIAAIANDSNYVFLPKEHIWGNEEYGLSSGRSDTIKDFVFADVDQSEKYEVFQLYGHKDKSHTVAYIYFGAALCGGQGVVHGGCIATMFDELLGMTFVWTLGRGGVTVTLTVNYRRRFKANQAGVFFLYLVKAEGRKGFFKGRLEDRDGNVCADATGLFVTPDIPSKL</sequence>
<dbReference type="VEuPathDB" id="FungiDB:AeMF1_014567"/>
<dbReference type="EMBL" id="VJMJ01000071">
    <property type="protein sequence ID" value="KAF0738673.1"/>
    <property type="molecule type" value="Genomic_DNA"/>
</dbReference>
<dbReference type="PANTHER" id="PTHR47260:SF1">
    <property type="entry name" value="UPF0644 PROTEIN PB2B4.06"/>
    <property type="match status" value="1"/>
</dbReference>
<evidence type="ECO:0000313" key="4">
    <source>
        <dbReference type="Proteomes" id="UP000481153"/>
    </source>
</evidence>
<dbReference type="SUPFAM" id="SSF54637">
    <property type="entry name" value="Thioesterase/thiol ester dehydrase-isomerase"/>
    <property type="match status" value="1"/>
</dbReference>
<comment type="caution">
    <text evidence="3">The sequence shown here is derived from an EMBL/GenBank/DDBJ whole genome shotgun (WGS) entry which is preliminary data.</text>
</comment>
<gene>
    <name evidence="3" type="ORF">Ae201684_005600</name>
</gene>
<reference evidence="3 4" key="1">
    <citation type="submission" date="2019-07" db="EMBL/GenBank/DDBJ databases">
        <title>Genomics analysis of Aphanomyces spp. identifies a new class of oomycete effector associated with host adaptation.</title>
        <authorList>
            <person name="Gaulin E."/>
        </authorList>
    </citation>
    <scope>NUCLEOTIDE SEQUENCE [LARGE SCALE GENOMIC DNA]</scope>
    <source>
        <strain evidence="3 4">ATCC 201684</strain>
    </source>
</reference>
<feature type="domain" description="Thioesterase" evidence="2">
    <location>
        <begin position="103"/>
        <end position="179"/>
    </location>
</feature>
<dbReference type="Proteomes" id="UP000481153">
    <property type="component" value="Unassembled WGS sequence"/>
</dbReference>
<dbReference type="Gene3D" id="3.10.129.10">
    <property type="entry name" value="Hotdog Thioesterase"/>
    <property type="match status" value="1"/>
</dbReference>
<organism evidence="3 4">
    <name type="scientific">Aphanomyces euteiches</name>
    <dbReference type="NCBI Taxonomy" id="100861"/>
    <lineage>
        <taxon>Eukaryota</taxon>
        <taxon>Sar</taxon>
        <taxon>Stramenopiles</taxon>
        <taxon>Oomycota</taxon>
        <taxon>Saprolegniomycetes</taxon>
        <taxon>Saprolegniales</taxon>
        <taxon>Verrucalvaceae</taxon>
        <taxon>Aphanomyces</taxon>
    </lineage>
</organism>
<dbReference type="InterPro" id="IPR029069">
    <property type="entry name" value="HotDog_dom_sf"/>
</dbReference>
<accession>A0A6G0XEQ7</accession>
<dbReference type="CDD" id="cd03443">
    <property type="entry name" value="PaaI_thioesterase"/>
    <property type="match status" value="1"/>
</dbReference>
<feature type="region of interest" description="Disordered" evidence="1">
    <location>
        <begin position="1"/>
        <end position="21"/>
    </location>
</feature>
<protein>
    <recommendedName>
        <fullName evidence="2">Thioesterase domain-containing protein</fullName>
    </recommendedName>
</protein>
<keyword evidence="4" id="KW-1185">Reference proteome</keyword>
<dbReference type="AlphaFoldDB" id="A0A6G0XEQ7"/>
<dbReference type="Pfam" id="PF03061">
    <property type="entry name" value="4HBT"/>
    <property type="match status" value="1"/>
</dbReference>
<dbReference type="PANTHER" id="PTHR47260">
    <property type="entry name" value="UPF0644 PROTEIN PB2B4.06"/>
    <property type="match status" value="1"/>
</dbReference>
<evidence type="ECO:0000256" key="1">
    <source>
        <dbReference type="SAM" id="MobiDB-lite"/>
    </source>
</evidence>
<evidence type="ECO:0000259" key="2">
    <source>
        <dbReference type="Pfam" id="PF03061"/>
    </source>
</evidence>
<dbReference type="InterPro" id="IPR052061">
    <property type="entry name" value="PTE-AB_protein"/>
</dbReference>
<proteinExistence type="predicted"/>
<name>A0A6G0XEQ7_9STRA</name>
<dbReference type="InterPro" id="IPR006683">
    <property type="entry name" value="Thioestr_dom"/>
</dbReference>